<accession>A0A915JG82</accession>
<dbReference type="Proteomes" id="UP000887565">
    <property type="component" value="Unplaced"/>
</dbReference>
<sequence>MFLPGRKNDMVKKILTSFANWRNGFCEKTVATNKINTSLSKLFEAFVPFLTRTAIKHEQKD</sequence>
<evidence type="ECO:0000313" key="1">
    <source>
        <dbReference type="Proteomes" id="UP000887565"/>
    </source>
</evidence>
<protein>
    <submittedName>
        <fullName evidence="2">Uncharacterized protein</fullName>
    </submittedName>
</protein>
<reference evidence="2" key="1">
    <citation type="submission" date="2022-11" db="UniProtKB">
        <authorList>
            <consortium name="WormBaseParasite"/>
        </authorList>
    </citation>
    <scope>IDENTIFICATION</scope>
</reference>
<organism evidence="1 2">
    <name type="scientific">Romanomermis culicivorax</name>
    <name type="common">Nematode worm</name>
    <dbReference type="NCBI Taxonomy" id="13658"/>
    <lineage>
        <taxon>Eukaryota</taxon>
        <taxon>Metazoa</taxon>
        <taxon>Ecdysozoa</taxon>
        <taxon>Nematoda</taxon>
        <taxon>Enoplea</taxon>
        <taxon>Dorylaimia</taxon>
        <taxon>Mermithida</taxon>
        <taxon>Mermithoidea</taxon>
        <taxon>Mermithidae</taxon>
        <taxon>Romanomermis</taxon>
    </lineage>
</organism>
<keyword evidence="1" id="KW-1185">Reference proteome</keyword>
<dbReference type="AlphaFoldDB" id="A0A915JG82"/>
<proteinExistence type="predicted"/>
<evidence type="ECO:0000313" key="2">
    <source>
        <dbReference type="WBParaSite" id="nRc.2.0.1.t25284-RA"/>
    </source>
</evidence>
<name>A0A915JG82_ROMCU</name>
<dbReference type="WBParaSite" id="nRc.2.0.1.t25284-RA">
    <property type="protein sequence ID" value="nRc.2.0.1.t25284-RA"/>
    <property type="gene ID" value="nRc.2.0.1.g25284"/>
</dbReference>